<dbReference type="Proteomes" id="UP000029707">
    <property type="component" value="Unassembled WGS sequence"/>
</dbReference>
<keyword evidence="5 12" id="KW-0378">Hydrolase</keyword>
<dbReference type="Pfam" id="PF22129">
    <property type="entry name" value="CjCas9_WED-like"/>
    <property type="match status" value="1"/>
</dbReference>
<dbReference type="Pfam" id="PF22131">
    <property type="entry name" value="CjCas9_PI_CTD"/>
    <property type="match status" value="1"/>
</dbReference>
<dbReference type="AlphaFoldDB" id="A0A4V6I4B4"/>
<dbReference type="GO" id="GO:0003723">
    <property type="term" value="F:RNA binding"/>
    <property type="evidence" value="ECO:0007669"/>
    <property type="project" value="UniProtKB-UniRule"/>
</dbReference>
<dbReference type="InterPro" id="IPR036397">
    <property type="entry name" value="RNaseH_sf"/>
</dbReference>
<accession>A0A4V6I4B4</accession>
<dbReference type="GO" id="GO:0046872">
    <property type="term" value="F:metal ion binding"/>
    <property type="evidence" value="ECO:0007669"/>
    <property type="project" value="UniProtKB-UniRule"/>
</dbReference>
<dbReference type="STRING" id="425400.LS65_07820"/>
<evidence type="ECO:0000256" key="2">
    <source>
        <dbReference type="ARBA" id="ARBA00022722"/>
    </source>
</evidence>
<keyword evidence="15" id="KW-1185">Reference proteome</keyword>
<proteinExistence type="inferred from homology"/>
<dbReference type="GO" id="GO:0004519">
    <property type="term" value="F:endonuclease activity"/>
    <property type="evidence" value="ECO:0007669"/>
    <property type="project" value="UniProtKB-UniRule"/>
</dbReference>
<evidence type="ECO:0000256" key="4">
    <source>
        <dbReference type="ARBA" id="ARBA00022759"/>
    </source>
</evidence>
<feature type="active site" description="Proton acceptor for HNH nuclease domain" evidence="12">
    <location>
        <position position="584"/>
    </location>
</feature>
<comment type="similarity">
    <text evidence="12">Belongs to the CRISPR-associated Cas9 family.</text>
</comment>
<evidence type="ECO:0000256" key="3">
    <source>
        <dbReference type="ARBA" id="ARBA00022723"/>
    </source>
</evidence>
<keyword evidence="9 12" id="KW-0238">DNA-binding</keyword>
<gene>
    <name evidence="12 14" type="primary">cas9</name>
    <name evidence="14" type="ORF">LS65_000530</name>
</gene>
<reference evidence="14 15" key="1">
    <citation type="journal article" date="2014" name="Genome Announc.">
        <title>Draft genome sequences of eight enterohepatic helicobacter species isolated from both laboratory and wild rodents.</title>
        <authorList>
            <person name="Sheh A."/>
            <person name="Shen Z."/>
            <person name="Fox J.G."/>
        </authorList>
    </citation>
    <scope>NUCLEOTIDE SEQUENCE [LARGE SCALE GENOMIC DNA]</scope>
    <source>
        <strain evidence="14 15">MIT 01-6451</strain>
    </source>
</reference>
<feature type="binding site" evidence="12">
    <location>
        <position position="508"/>
    </location>
    <ligand>
        <name>Mg(2+)</name>
        <dbReference type="ChEBI" id="CHEBI:18420"/>
        <label>2</label>
    </ligand>
</feature>
<comment type="subunit">
    <text evidence="11 12">Monomer. Binds crRNA and tracrRNA.</text>
</comment>
<comment type="domain">
    <text evidence="12">Has 2 endonuclease domains. The discontinuous RuvC-like domain cleaves the target DNA noncomplementary to crRNA while the HNH nuclease domain cleaves the target DNA complementary to crRNA.</text>
</comment>
<comment type="cofactor">
    <cofactor evidence="1 12">
        <name>Mg(2+)</name>
        <dbReference type="ChEBI" id="CHEBI:18420"/>
    </cofactor>
</comment>
<evidence type="ECO:0000256" key="1">
    <source>
        <dbReference type="ARBA" id="ARBA00001946"/>
    </source>
</evidence>
<dbReference type="GO" id="GO:0016787">
    <property type="term" value="F:hydrolase activity"/>
    <property type="evidence" value="ECO:0007669"/>
    <property type="project" value="UniProtKB-KW"/>
</dbReference>
<dbReference type="GO" id="GO:0051607">
    <property type="term" value="P:defense response to virus"/>
    <property type="evidence" value="ECO:0007669"/>
    <property type="project" value="UniProtKB-UniRule"/>
</dbReference>
<comment type="function">
    <text evidence="12">CRISPR (clustered regularly interspaced short palindromic repeat) is an adaptive immune system that provides protection against mobile genetic elements (viruses, transposable elements and conjugative plasmids). CRISPR clusters contain spacers, sequences complementary to antecedent mobile elements, and target invading nucleic acids. CRISPR clusters are transcribed and processed into CRISPR RNA (crRNA). In type II CRISPR systems correct processing of pre-crRNA requires a trans-encoded small RNA (tracrRNA), endogenous ribonuclease 3 (rnc) and this protein. The tracrRNA serves as a guide for ribonuclease 3-aided processing of pre-crRNA. Subsequently Cas9/crRNA/tracrRNA endonucleolytically cleaves linear or circular dsDNA target complementary to the spacer; Cas9 is inactive in the absence of the 2 guide RNAs (gRNA). Cas9 recognizes the protospacer adjacent motif (PAM) in the CRISPR repeat sequences to help distinguish self versus nonself, as targets within the bacterial CRISPR locus do not have PAMs. PAM recognition is also required for catalytic activity.</text>
</comment>
<evidence type="ECO:0000256" key="9">
    <source>
        <dbReference type="ARBA" id="ARBA00023125"/>
    </source>
</evidence>
<dbReference type="InterPro" id="IPR003615">
    <property type="entry name" value="HNH_nuc"/>
</dbReference>
<evidence type="ECO:0000256" key="8">
    <source>
        <dbReference type="ARBA" id="ARBA00023118"/>
    </source>
</evidence>
<feature type="binding site" evidence="12">
    <location>
        <position position="7"/>
    </location>
    <ligand>
        <name>Mg(2+)</name>
        <dbReference type="ChEBI" id="CHEBI:18420"/>
        <label>2</label>
    </ligand>
</feature>
<dbReference type="EMBL" id="JRMQ02000001">
    <property type="protein sequence ID" value="TLE03293.1"/>
    <property type="molecule type" value="Genomic_DNA"/>
</dbReference>
<feature type="binding site" evidence="12">
    <location>
        <position position="508"/>
    </location>
    <ligand>
        <name>Mg(2+)</name>
        <dbReference type="ChEBI" id="CHEBI:18420"/>
        <label>1</label>
    </ligand>
</feature>
<keyword evidence="7 12" id="KW-0694">RNA-binding</keyword>
<dbReference type="InterPro" id="IPR054369">
    <property type="entry name" value="Cas9_WED"/>
</dbReference>
<dbReference type="InterPro" id="IPR054373">
    <property type="entry name" value="Cas9_PI_C_campylobact"/>
</dbReference>
<evidence type="ECO:0000256" key="11">
    <source>
        <dbReference type="ARBA" id="ARBA00046380"/>
    </source>
</evidence>
<evidence type="ECO:0000259" key="13">
    <source>
        <dbReference type="PROSITE" id="PS51749"/>
    </source>
</evidence>
<keyword evidence="10" id="KW-0464">Manganese</keyword>
<dbReference type="InterPro" id="IPR041383">
    <property type="entry name" value="RuvC_III"/>
</dbReference>
<dbReference type="EC" id="3.1.-.-" evidence="12"/>
<dbReference type="GO" id="GO:0003677">
    <property type="term" value="F:DNA binding"/>
    <property type="evidence" value="ECO:0007669"/>
    <property type="project" value="UniProtKB-UniRule"/>
</dbReference>
<feature type="domain" description="HNH Cas9-type" evidence="13">
    <location>
        <begin position="512"/>
        <end position="661"/>
    </location>
</feature>
<dbReference type="GO" id="GO:0043571">
    <property type="term" value="P:maintenance of CRISPR repeat elements"/>
    <property type="evidence" value="ECO:0007669"/>
    <property type="project" value="UniProtKB-UniRule"/>
</dbReference>
<dbReference type="Gene3D" id="3.30.420.10">
    <property type="entry name" value="Ribonuclease H-like superfamily/Ribonuclease H"/>
    <property type="match status" value="3"/>
</dbReference>
<comment type="caution">
    <text evidence="14">The sequence shown here is derived from an EMBL/GenBank/DDBJ whole genome shotgun (WGS) entry which is preliminary data.</text>
</comment>
<evidence type="ECO:0000313" key="14">
    <source>
        <dbReference type="EMBL" id="TLE03293.1"/>
    </source>
</evidence>
<keyword evidence="4 12" id="KW-0255">Endonuclease</keyword>
<evidence type="ECO:0000256" key="7">
    <source>
        <dbReference type="ARBA" id="ARBA00022884"/>
    </source>
</evidence>
<keyword evidence="8 12" id="KW-0051">Antiviral defense</keyword>
<keyword evidence="6 12" id="KW-0460">Magnesium</keyword>
<feature type="binding site" evidence="12">
    <location>
        <position position="7"/>
    </location>
    <ligand>
        <name>Mg(2+)</name>
        <dbReference type="ChEBI" id="CHEBI:18420"/>
        <label>1</label>
    </ligand>
</feature>
<name>A0A4V6I4B4_9HELI</name>
<evidence type="ECO:0000256" key="12">
    <source>
        <dbReference type="HAMAP-Rule" id="MF_01480"/>
    </source>
</evidence>
<dbReference type="InterPro" id="IPR033114">
    <property type="entry name" value="HNH_CAS9"/>
</dbReference>
<evidence type="ECO:0000256" key="10">
    <source>
        <dbReference type="ARBA" id="ARBA00023211"/>
    </source>
</evidence>
<organism evidence="14 15">
    <name type="scientific">Helicobacter japonicus</name>
    <dbReference type="NCBI Taxonomy" id="425400"/>
    <lineage>
        <taxon>Bacteria</taxon>
        <taxon>Pseudomonadati</taxon>
        <taxon>Campylobacterota</taxon>
        <taxon>Epsilonproteobacteria</taxon>
        <taxon>Campylobacterales</taxon>
        <taxon>Helicobacteraceae</taxon>
        <taxon>Helicobacter</taxon>
    </lineage>
</organism>
<dbReference type="Pfam" id="PF18541">
    <property type="entry name" value="RuvC_III"/>
    <property type="match status" value="1"/>
</dbReference>
<dbReference type="PROSITE" id="PS51749">
    <property type="entry name" value="HNH_CAS9"/>
    <property type="match status" value="1"/>
</dbReference>
<dbReference type="HAMAP" id="MF_01480">
    <property type="entry name" value="Cas9"/>
    <property type="match status" value="1"/>
</dbReference>
<evidence type="ECO:0000256" key="6">
    <source>
        <dbReference type="ARBA" id="ARBA00022842"/>
    </source>
</evidence>
<dbReference type="InterPro" id="IPR028629">
    <property type="entry name" value="Cas9"/>
</dbReference>
<dbReference type="Pfam" id="PF13395">
    <property type="entry name" value="HNH_4"/>
    <property type="match status" value="1"/>
</dbReference>
<dbReference type="NCBIfam" id="TIGR01865">
    <property type="entry name" value="cas_Csn1"/>
    <property type="match status" value="1"/>
</dbReference>
<dbReference type="OrthoDB" id="9777169at2"/>
<evidence type="ECO:0000313" key="15">
    <source>
        <dbReference type="Proteomes" id="UP000029707"/>
    </source>
</evidence>
<evidence type="ECO:0000256" key="5">
    <source>
        <dbReference type="ARBA" id="ARBA00022801"/>
    </source>
</evidence>
<feature type="binding site" evidence="12">
    <location>
        <position position="504"/>
    </location>
    <ligand>
        <name>Mg(2+)</name>
        <dbReference type="ChEBI" id="CHEBI:18420"/>
        <label>1</label>
    </ligand>
</feature>
<sequence length="1025" mass="118236">MKILSFDIGITSIGWAFVEGEELRDCGVRIFTKAENPKNGDSLAAPRREARSTRRRLARRKARLNAIKRLLCKEFGLNLSDYFANDGELPKAYETTKDTKSPYELRTLALEQKLEPKELARVILHIAKHRGYGNKHAKTGGDKDSGKVLSAIKTNEATMNAKNYKSVGEYLYKEFYQKLRLESEKKGNNTTKEFKNVRNKGENYEHCVAQEQVRAELELIFKKQKDFGATFSENFESQILETAFYQRDLKSFEDKVGKCVFYENENRAPKDSLSAMEFVALTRIINTLKNLEEKSKNLGIGETYGKDKIQEILKIVLDKGEMSYKKLRDILRLDMLSSADSKLDEKVKFIEPKRLKNLKDFRKAMGGDFSKFDREELDKIATDITLIKSKESLAKKLQDYPALSKEQVEALSNLSFSQHINLSLKALYEILPFMREGLRYDEAVQKAGLQEHRKYKQKGEFLIPLKEYEPYLANPVVARALSEYRKVLNALLKKYGAVHKIHLEFTREAKLSAKERQKYEKEQKEHFEANEEARKRCEDFGLEANGTNILKLKLWQEQKGVCVYSEQNITRGHLLDSNALQIDHIYPYSRSFDDSYMNKVLVFSKENQNKLNKTPFEAFGSNKEKWDRILSFSAKLPKQKQRRISNTNFKDKEGGFLARNLNDTGYIARLASQWSKDCLEFLPLSENEVSIAGEKGSKKHIEVISGSLTATLRHYWGLGDKDRNNHLHHAVDAIILAYANAKTIQAFADFRKNQEQNKAKFYAKQIAESEYKAKRAFFEPCKNFRQRVEEKIKEIFVSKPPRKRVRGALHQETFYPFEKLCNDKEYSEKLKMDYGGEKGMQKAIALGKIRQIGTKIVKNGAMVRVDIFKDKKGKFYGVPIYTMDFALGILPNKAVATGKDKDGVIKDWIEMDSNYDFCFSLFKDDLILVRKKEMKEPELCYFVSFGVSTASIQVEKHNNKFEGLSENEKILYSNATQKEVAGKSIGIQNLKIFEKWQVSPLGEKQKAEFETRQEIKLKSSPKRKG</sequence>
<feature type="binding site" evidence="12">
    <location>
        <position position="729"/>
    </location>
    <ligand>
        <name>Mg(2+)</name>
        <dbReference type="ChEBI" id="CHEBI:18420"/>
        <label>2</label>
    </ligand>
</feature>
<keyword evidence="3 12" id="KW-0479">Metal-binding</keyword>
<feature type="active site" description="For RuvC-like nuclease domain" evidence="12">
    <location>
        <position position="7"/>
    </location>
</feature>
<keyword evidence="2 12" id="KW-0540">Nuclease</keyword>
<protein>
    <recommendedName>
        <fullName evidence="12">CRISPR-associated endonuclease Cas9</fullName>
        <ecNumber evidence="12">3.1.-.-</ecNumber>
    </recommendedName>
</protein>